<dbReference type="Proteomes" id="UP000485058">
    <property type="component" value="Unassembled WGS sequence"/>
</dbReference>
<dbReference type="InterPro" id="IPR014710">
    <property type="entry name" value="RmlC-like_jellyroll"/>
</dbReference>
<dbReference type="EMBL" id="BLLF01003459">
    <property type="protein sequence ID" value="GFH27397.1"/>
    <property type="molecule type" value="Genomic_DNA"/>
</dbReference>
<dbReference type="InterPro" id="IPR016305">
    <property type="entry name" value="Mannose-6-P_Isomerase"/>
</dbReference>
<dbReference type="Gene3D" id="1.10.441.10">
    <property type="entry name" value="Phosphomannose Isomerase, domain 2"/>
    <property type="match status" value="1"/>
</dbReference>
<dbReference type="GO" id="GO:0005829">
    <property type="term" value="C:cytosol"/>
    <property type="evidence" value="ECO:0007669"/>
    <property type="project" value="TreeGrafter"/>
</dbReference>
<keyword evidence="2" id="KW-1185">Reference proteome</keyword>
<dbReference type="PANTHER" id="PTHR10309">
    <property type="entry name" value="MANNOSE-6-PHOSPHATE ISOMERASE"/>
    <property type="match status" value="1"/>
</dbReference>
<protein>
    <submittedName>
        <fullName evidence="1">Mannose-6-phosphate isomerase</fullName>
    </submittedName>
</protein>
<reference evidence="1 2" key="1">
    <citation type="submission" date="2020-02" db="EMBL/GenBank/DDBJ databases">
        <title>Draft genome sequence of Haematococcus lacustris strain NIES-144.</title>
        <authorList>
            <person name="Morimoto D."/>
            <person name="Nakagawa S."/>
            <person name="Yoshida T."/>
            <person name="Sawayama S."/>
        </authorList>
    </citation>
    <scope>NUCLEOTIDE SEQUENCE [LARGE SCALE GENOMIC DNA]</scope>
    <source>
        <strain evidence="1 2">NIES-144</strain>
    </source>
</reference>
<comment type="caution">
    <text evidence="1">The sequence shown here is derived from an EMBL/GenBank/DDBJ whole genome shotgun (WGS) entry which is preliminary data.</text>
</comment>
<dbReference type="GO" id="GO:0004476">
    <property type="term" value="F:mannose-6-phosphate isomerase activity"/>
    <property type="evidence" value="ECO:0007669"/>
    <property type="project" value="InterPro"/>
</dbReference>
<accession>A0A699ZWT7</accession>
<dbReference type="SUPFAM" id="SSF51182">
    <property type="entry name" value="RmlC-like cupins"/>
    <property type="match status" value="1"/>
</dbReference>
<keyword evidence="1" id="KW-0413">Isomerase</keyword>
<proteinExistence type="predicted"/>
<name>A0A699ZWT7_HAELA</name>
<dbReference type="InterPro" id="IPR011051">
    <property type="entry name" value="RmlC_Cupin_sf"/>
</dbReference>
<evidence type="ECO:0000313" key="2">
    <source>
        <dbReference type="Proteomes" id="UP000485058"/>
    </source>
</evidence>
<dbReference type="AlphaFoldDB" id="A0A699ZWT7"/>
<gene>
    <name evidence="1" type="ORF">HaLaN_25710</name>
</gene>
<dbReference type="Gene3D" id="2.60.120.10">
    <property type="entry name" value="Jelly Rolls"/>
    <property type="match status" value="2"/>
</dbReference>
<evidence type="ECO:0000313" key="1">
    <source>
        <dbReference type="EMBL" id="GFH27397.1"/>
    </source>
</evidence>
<dbReference type="UniPathway" id="UPA00126">
    <property type="reaction ID" value="UER00423"/>
</dbReference>
<organism evidence="1 2">
    <name type="scientific">Haematococcus lacustris</name>
    <name type="common">Green alga</name>
    <name type="synonym">Haematococcus pluvialis</name>
    <dbReference type="NCBI Taxonomy" id="44745"/>
    <lineage>
        <taxon>Eukaryota</taxon>
        <taxon>Viridiplantae</taxon>
        <taxon>Chlorophyta</taxon>
        <taxon>core chlorophytes</taxon>
        <taxon>Chlorophyceae</taxon>
        <taxon>CS clade</taxon>
        <taxon>Chlamydomonadales</taxon>
        <taxon>Haematococcaceae</taxon>
        <taxon>Haematococcus</taxon>
    </lineage>
</organism>
<dbReference type="GO" id="GO:0009298">
    <property type="term" value="P:GDP-mannose biosynthetic process"/>
    <property type="evidence" value="ECO:0007669"/>
    <property type="project" value="UniProtKB-UniPathway"/>
</dbReference>
<sequence length="201" mass="20429">MECMAASDNVIRAGLTPKFKHTEVLCSSLTYMPGFPEVLEGASRCLGSQGCKLGRSGAAAVGSAGLEPASLEADPAAPATAGATLTVYRPPFEEFEIRRVDVPAATRNTPATHPVTPRSSSGGQAGAEAVLLPADPGPQILLVQQGEGRLSCAEEGGLADGLERELDVSRAVNATFFQLAAATFGGQAPAEPAPAQVVTAA</sequence>
<dbReference type="PANTHER" id="PTHR10309:SF0">
    <property type="entry name" value="MANNOSE-6-PHOSPHATE ISOMERASE"/>
    <property type="match status" value="1"/>
</dbReference>